<dbReference type="GO" id="GO:0003676">
    <property type="term" value="F:nucleic acid binding"/>
    <property type="evidence" value="ECO:0007669"/>
    <property type="project" value="InterPro"/>
</dbReference>
<feature type="domain" description="Matrin-type" evidence="8">
    <location>
        <begin position="6"/>
        <end position="37"/>
    </location>
</feature>
<evidence type="ECO:0000313" key="9">
    <source>
        <dbReference type="EMBL" id="JAD09002.1"/>
    </source>
</evidence>
<organism evidence="9">
    <name type="scientific">Zeugodacus cucurbitae</name>
    <name type="common">Melon fruit fly</name>
    <name type="synonym">Bactrocera cucurbitae</name>
    <dbReference type="NCBI Taxonomy" id="28588"/>
    <lineage>
        <taxon>Eukaryota</taxon>
        <taxon>Metazoa</taxon>
        <taxon>Ecdysozoa</taxon>
        <taxon>Arthropoda</taxon>
        <taxon>Hexapoda</taxon>
        <taxon>Insecta</taxon>
        <taxon>Pterygota</taxon>
        <taxon>Neoptera</taxon>
        <taxon>Endopterygota</taxon>
        <taxon>Diptera</taxon>
        <taxon>Brachycera</taxon>
        <taxon>Muscomorpha</taxon>
        <taxon>Tephritoidea</taxon>
        <taxon>Tephritidae</taxon>
        <taxon>Zeugodacus</taxon>
        <taxon>Zeugodacus</taxon>
    </lineage>
</organism>
<dbReference type="EMBL" id="GBXI01005290">
    <property type="protein sequence ID" value="JAD09002.1"/>
    <property type="molecule type" value="Transcribed_RNA"/>
</dbReference>
<dbReference type="Pfam" id="PF06220">
    <property type="entry name" value="zf-U1"/>
    <property type="match status" value="1"/>
</dbReference>
<evidence type="ECO:0000259" key="7">
    <source>
        <dbReference type="PROSITE" id="PS50103"/>
    </source>
</evidence>
<dbReference type="PROSITE" id="PS50103">
    <property type="entry name" value="ZF_C3H1"/>
    <property type="match status" value="1"/>
</dbReference>
<dbReference type="SUPFAM" id="SSF57667">
    <property type="entry name" value="beta-beta-alpha zinc fingers"/>
    <property type="match status" value="1"/>
</dbReference>
<keyword evidence="5" id="KW-0539">Nucleus</keyword>
<dbReference type="PANTHER" id="PTHR16465:SF0">
    <property type="entry name" value="ZINC FINGER MATRIN-TYPE PROTEIN 5"/>
    <property type="match status" value="1"/>
</dbReference>
<keyword evidence="3 6" id="KW-0863">Zinc-finger</keyword>
<keyword evidence="4 6" id="KW-0862">Zinc</keyword>
<evidence type="ECO:0000256" key="5">
    <source>
        <dbReference type="ARBA" id="ARBA00023242"/>
    </source>
</evidence>
<dbReference type="InterPro" id="IPR036236">
    <property type="entry name" value="Znf_C2H2_sf"/>
</dbReference>
<name>A0A0A1XDG1_ZEUCU</name>
<evidence type="ECO:0000256" key="3">
    <source>
        <dbReference type="ARBA" id="ARBA00022771"/>
    </source>
</evidence>
<dbReference type="PANTHER" id="PTHR16465">
    <property type="entry name" value="NUCLEASE-RELATED"/>
    <property type="match status" value="1"/>
</dbReference>
<reference evidence="9" key="1">
    <citation type="submission" date="2014-11" db="EMBL/GenBank/DDBJ databases">
        <authorList>
            <person name="Geib S."/>
        </authorList>
    </citation>
    <scope>NUCLEOTIDE SEQUENCE</scope>
</reference>
<feature type="domain" description="C3H1-type" evidence="7">
    <location>
        <begin position="52"/>
        <end position="80"/>
    </location>
</feature>
<dbReference type="AlphaFoldDB" id="A0A0A1XDG1"/>
<comment type="subcellular location">
    <subcellularLocation>
        <location evidence="1">Nucleus</location>
    </subcellularLocation>
</comment>
<reference evidence="9" key="2">
    <citation type="journal article" date="2015" name="Gigascience">
        <title>Reconstructing a comprehensive transcriptome assembly of a white-pupal translocated strain of the pest fruit fly Bactrocera cucurbitae.</title>
        <authorList>
            <person name="Sim S.B."/>
            <person name="Calla B."/>
            <person name="Hall B."/>
            <person name="DeRego T."/>
            <person name="Geib S.M."/>
        </authorList>
    </citation>
    <scope>NUCLEOTIDE SEQUENCE</scope>
</reference>
<evidence type="ECO:0000256" key="1">
    <source>
        <dbReference type="ARBA" id="ARBA00004123"/>
    </source>
</evidence>
<dbReference type="PROSITE" id="PS50171">
    <property type="entry name" value="ZF_MATRIN"/>
    <property type="match status" value="1"/>
</dbReference>
<protein>
    <submittedName>
        <fullName evidence="9">Zinc finger matrin-type protein 5</fullName>
    </submittedName>
</protein>
<keyword evidence="2 6" id="KW-0479">Metal-binding</keyword>
<evidence type="ECO:0000256" key="4">
    <source>
        <dbReference type="ARBA" id="ARBA00022833"/>
    </source>
</evidence>
<evidence type="ECO:0000256" key="2">
    <source>
        <dbReference type="ARBA" id="ARBA00022723"/>
    </source>
</evidence>
<evidence type="ECO:0000259" key="8">
    <source>
        <dbReference type="PROSITE" id="PS50171"/>
    </source>
</evidence>
<dbReference type="OrthoDB" id="2417221at2759"/>
<dbReference type="InterPro" id="IPR013085">
    <property type="entry name" value="U1-CZ_Znf_C2H2"/>
</dbReference>
<dbReference type="GO" id="GO:0005689">
    <property type="term" value="C:U12-type spliceosomal complex"/>
    <property type="evidence" value="ECO:0007669"/>
    <property type="project" value="TreeGrafter"/>
</dbReference>
<sequence>MGDKSYYCDYCCCFLKNDVNVRKTHNSGLVHNMAKLRYMRRFEDPRKVLEQEAIKEPCMRYLNGKYCKFDLMCKFTHFNEAQLEHLRKMVKRLEKAQTSKVIDKRKKHNKIILPWYKSGEKNNKIINHKRLPESLQPINFDRINDEFLKLEWG</sequence>
<dbReference type="GO" id="GO:0008270">
    <property type="term" value="F:zinc ion binding"/>
    <property type="evidence" value="ECO:0007669"/>
    <property type="project" value="UniProtKB-KW"/>
</dbReference>
<gene>
    <name evidence="9" type="primary">zmat5</name>
    <name evidence="9" type="ORF">g.6235</name>
</gene>
<evidence type="ECO:0000256" key="6">
    <source>
        <dbReference type="PROSITE-ProRule" id="PRU00723"/>
    </source>
</evidence>
<proteinExistence type="predicted"/>
<dbReference type="Gene3D" id="3.30.160.60">
    <property type="entry name" value="Classic Zinc Finger"/>
    <property type="match status" value="1"/>
</dbReference>
<accession>A0A0A1XDG1</accession>
<feature type="zinc finger region" description="C3H1-type" evidence="6">
    <location>
        <begin position="52"/>
        <end position="80"/>
    </location>
</feature>
<dbReference type="InterPro" id="IPR000571">
    <property type="entry name" value="Znf_CCCH"/>
</dbReference>
<dbReference type="InterPro" id="IPR000690">
    <property type="entry name" value="Matrin/U1-C_Znf_C2H2"/>
</dbReference>